<evidence type="ECO:0000313" key="10">
    <source>
        <dbReference type="EMBL" id="VAW99001.1"/>
    </source>
</evidence>
<dbReference type="PANTHER" id="PTHR30616">
    <property type="entry name" value="UNCHARACTERIZED PROTEIN YFIH"/>
    <property type="match status" value="1"/>
</dbReference>
<keyword evidence="4" id="KW-0479">Metal-binding</keyword>
<evidence type="ECO:0000256" key="3">
    <source>
        <dbReference type="ARBA" id="ARBA00022679"/>
    </source>
</evidence>
<comment type="catalytic activity">
    <reaction evidence="8">
        <text>adenosine + phosphate = alpha-D-ribose 1-phosphate + adenine</text>
        <dbReference type="Rhea" id="RHEA:27642"/>
        <dbReference type="ChEBI" id="CHEBI:16335"/>
        <dbReference type="ChEBI" id="CHEBI:16708"/>
        <dbReference type="ChEBI" id="CHEBI:43474"/>
        <dbReference type="ChEBI" id="CHEBI:57720"/>
        <dbReference type="EC" id="2.4.2.1"/>
    </reaction>
    <physiologicalReaction direction="left-to-right" evidence="8">
        <dbReference type="Rhea" id="RHEA:27643"/>
    </physiologicalReaction>
</comment>
<comment type="catalytic activity">
    <reaction evidence="1">
        <text>inosine + phosphate = alpha-D-ribose 1-phosphate + hypoxanthine</text>
        <dbReference type="Rhea" id="RHEA:27646"/>
        <dbReference type="ChEBI" id="CHEBI:17368"/>
        <dbReference type="ChEBI" id="CHEBI:17596"/>
        <dbReference type="ChEBI" id="CHEBI:43474"/>
        <dbReference type="ChEBI" id="CHEBI:57720"/>
        <dbReference type="EC" id="2.4.2.1"/>
    </reaction>
    <physiologicalReaction direction="left-to-right" evidence="1">
        <dbReference type="Rhea" id="RHEA:27647"/>
    </physiologicalReaction>
</comment>
<evidence type="ECO:0000256" key="9">
    <source>
        <dbReference type="ARBA" id="ARBA00049893"/>
    </source>
</evidence>
<comment type="catalytic activity">
    <reaction evidence="7">
        <text>adenosine + H2O + H(+) = inosine + NH4(+)</text>
        <dbReference type="Rhea" id="RHEA:24408"/>
        <dbReference type="ChEBI" id="CHEBI:15377"/>
        <dbReference type="ChEBI" id="CHEBI:15378"/>
        <dbReference type="ChEBI" id="CHEBI:16335"/>
        <dbReference type="ChEBI" id="CHEBI:17596"/>
        <dbReference type="ChEBI" id="CHEBI:28938"/>
        <dbReference type="EC" id="3.5.4.4"/>
    </reaction>
    <physiologicalReaction direction="left-to-right" evidence="7">
        <dbReference type="Rhea" id="RHEA:24409"/>
    </physiologicalReaction>
</comment>
<dbReference type="GO" id="GO:0017061">
    <property type="term" value="F:S-methyl-5-thioadenosine phosphorylase activity"/>
    <property type="evidence" value="ECO:0007669"/>
    <property type="project" value="UniProtKB-EC"/>
</dbReference>
<comment type="catalytic activity">
    <reaction evidence="9">
        <text>S-methyl-5'-thioadenosine + phosphate = 5-(methylsulfanyl)-alpha-D-ribose 1-phosphate + adenine</text>
        <dbReference type="Rhea" id="RHEA:11852"/>
        <dbReference type="ChEBI" id="CHEBI:16708"/>
        <dbReference type="ChEBI" id="CHEBI:17509"/>
        <dbReference type="ChEBI" id="CHEBI:43474"/>
        <dbReference type="ChEBI" id="CHEBI:58533"/>
        <dbReference type="EC" id="2.4.2.28"/>
    </reaction>
    <physiologicalReaction direction="left-to-right" evidence="9">
        <dbReference type="Rhea" id="RHEA:11853"/>
    </physiologicalReaction>
</comment>
<protein>
    <submittedName>
        <fullName evidence="10">FIG00003370: Multicopper polyphenol oxidase</fullName>
    </submittedName>
</protein>
<organism evidence="10">
    <name type="scientific">hydrothermal vent metagenome</name>
    <dbReference type="NCBI Taxonomy" id="652676"/>
    <lineage>
        <taxon>unclassified sequences</taxon>
        <taxon>metagenomes</taxon>
        <taxon>ecological metagenomes</taxon>
    </lineage>
</organism>
<dbReference type="AlphaFoldDB" id="A0A3B1A4K0"/>
<proteinExistence type="inferred from homology"/>
<keyword evidence="6" id="KW-0862">Zinc</keyword>
<accession>A0A3B1A4K0</accession>
<dbReference type="Pfam" id="PF02578">
    <property type="entry name" value="Cu-oxidase_4"/>
    <property type="match status" value="1"/>
</dbReference>
<keyword evidence="5" id="KW-0378">Hydrolase</keyword>
<dbReference type="InterPro" id="IPR003730">
    <property type="entry name" value="Cu_polyphenol_OxRdtase"/>
</dbReference>
<dbReference type="EMBL" id="UOFS01000039">
    <property type="protein sequence ID" value="VAW99001.1"/>
    <property type="molecule type" value="Genomic_DNA"/>
</dbReference>
<dbReference type="Gene3D" id="3.60.140.10">
    <property type="entry name" value="CNF1/YfiH-like putative cysteine hydrolases"/>
    <property type="match status" value="1"/>
</dbReference>
<dbReference type="PANTHER" id="PTHR30616:SF2">
    <property type="entry name" value="PURINE NUCLEOSIDE PHOSPHORYLASE LACC1"/>
    <property type="match status" value="1"/>
</dbReference>
<evidence type="ECO:0000256" key="1">
    <source>
        <dbReference type="ARBA" id="ARBA00000553"/>
    </source>
</evidence>
<dbReference type="GO" id="GO:0005507">
    <property type="term" value="F:copper ion binding"/>
    <property type="evidence" value="ECO:0007669"/>
    <property type="project" value="TreeGrafter"/>
</dbReference>
<reference evidence="10" key="1">
    <citation type="submission" date="2018-06" db="EMBL/GenBank/DDBJ databases">
        <authorList>
            <person name="Zhirakovskaya E."/>
        </authorList>
    </citation>
    <scope>NUCLEOTIDE SEQUENCE</scope>
</reference>
<evidence type="ECO:0000256" key="7">
    <source>
        <dbReference type="ARBA" id="ARBA00047989"/>
    </source>
</evidence>
<gene>
    <name evidence="10" type="ORF">MNBD_GAMMA22-1400</name>
</gene>
<evidence type="ECO:0000256" key="8">
    <source>
        <dbReference type="ARBA" id="ARBA00048968"/>
    </source>
</evidence>
<keyword evidence="3" id="KW-0808">Transferase</keyword>
<dbReference type="CDD" id="cd16833">
    <property type="entry name" value="YfiH"/>
    <property type="match status" value="1"/>
</dbReference>
<evidence type="ECO:0000256" key="4">
    <source>
        <dbReference type="ARBA" id="ARBA00022723"/>
    </source>
</evidence>
<evidence type="ECO:0000256" key="2">
    <source>
        <dbReference type="ARBA" id="ARBA00007353"/>
    </source>
</evidence>
<dbReference type="InterPro" id="IPR011324">
    <property type="entry name" value="Cytotoxic_necrot_fac-like_cat"/>
</dbReference>
<dbReference type="NCBIfam" id="TIGR00726">
    <property type="entry name" value="peptidoglycan editing factor PgeF"/>
    <property type="match status" value="1"/>
</dbReference>
<comment type="similarity">
    <text evidence="2">Belongs to the purine nucleoside phosphorylase YfiH/LACC1 family.</text>
</comment>
<dbReference type="SUPFAM" id="SSF64438">
    <property type="entry name" value="CNF1/YfiH-like putative cysteine hydrolases"/>
    <property type="match status" value="1"/>
</dbReference>
<dbReference type="InterPro" id="IPR038371">
    <property type="entry name" value="Cu_polyphenol_OxRdtase_sf"/>
</dbReference>
<name>A0A3B1A4K0_9ZZZZ</name>
<evidence type="ECO:0000256" key="6">
    <source>
        <dbReference type="ARBA" id="ARBA00022833"/>
    </source>
</evidence>
<dbReference type="GO" id="GO:0016787">
    <property type="term" value="F:hydrolase activity"/>
    <property type="evidence" value="ECO:0007669"/>
    <property type="project" value="UniProtKB-KW"/>
</dbReference>
<evidence type="ECO:0000256" key="5">
    <source>
        <dbReference type="ARBA" id="ARBA00022801"/>
    </source>
</evidence>
<sequence>MTINFISADWPAPKNIVAGTTTRSGGFSIEPYDSFNLASHVGDNIHHVQKNRQLLVTELDLPHEPKWLNQVHGTKVVDFTELENNANSQCCADAVISFESNIVCAVLTADCLPLLITDTIGSCVAAIHAGWRGLRYGIIEQTIASLNRHPDTLIVWIGPAISAAVFEVDNSVRDGFVAIDINAEKAYSTSRPGHWMMDLVLLAKQRLINNGIDLQSIYGGCYCSFTDNKSFYSYRRSSETGRMVSLIYNRKSS</sequence>